<dbReference type="EMBL" id="CP135130">
    <property type="protein sequence ID" value="WNP38598.1"/>
    <property type="molecule type" value="Genomic_DNA"/>
</dbReference>
<organism evidence="4">
    <name type="scientific">Arcobacter sp. AZ-2023</name>
    <dbReference type="NCBI Taxonomy" id="3074453"/>
    <lineage>
        <taxon>Bacteria</taxon>
        <taxon>Pseudomonadati</taxon>
        <taxon>Campylobacterota</taxon>
        <taxon>Epsilonproteobacteria</taxon>
        <taxon>Campylobacterales</taxon>
        <taxon>Arcobacteraceae</taxon>
        <taxon>Arcobacter</taxon>
    </lineage>
</organism>
<accession>A0AA96L9L0</accession>
<dbReference type="AlphaFoldDB" id="A0AA96L9L0"/>
<evidence type="ECO:0008006" key="5">
    <source>
        <dbReference type="Google" id="ProtNLM"/>
    </source>
</evidence>
<dbReference type="EMBL" id="CP134855">
    <property type="protein sequence ID" value="WNL32448.1"/>
    <property type="molecule type" value="Genomic_DNA"/>
</dbReference>
<sequence length="326" mass="38698">MIHIKTANDIPMNYYKFVVKAEEKSNWDVSENIEGIEKNIQKRIKKIKNKDDLQFILFIQRRLKTIILGDVNKLAKIQNIIEVKYKRVWKKIKSYNQASADKKRKFIYTLLEKIFINYGYNRIVSDLIAYKMIEKINLKVCPYCNINYISYSGTNKDKGIRAELDHFYPASCYPYFAISLYNLIPSCRNCNALKSDNFSEELMSPFKISKDNDTFKFKYILKNMNILSLDLKTIENSIDKIAFDKEIAANNKMFHLDTLYQVHKDVVAEIIWKNQNFPEVLRKSYKDFGITPNQAYRILFCNYNNPNEFHQRPLSKLTYDIQSYFK</sequence>
<gene>
    <name evidence="3" type="ORF">RJG58_02605</name>
    <name evidence="4" type="ORF">RMP69_02605</name>
    <name evidence="1" type="ORF">RMQ65_05490</name>
    <name evidence="2" type="ORF">RMQ67_02605</name>
</gene>
<dbReference type="EMBL" id="CP135131">
    <property type="protein sequence ID" value="WNP40690.1"/>
    <property type="molecule type" value="Genomic_DNA"/>
</dbReference>
<reference evidence="4" key="1">
    <citation type="submission" date="2023-09" db="EMBL/GenBank/DDBJ databases">
        <title>Arcobacter tbilisiensis sp. nov. isolated from chicken meat in Tbilisi, Georgia.</title>
        <authorList>
            <person name="Matthias R."/>
            <person name="Zautner A.E."/>
        </authorList>
    </citation>
    <scope>NUCLEOTIDE SEQUENCE</scope>
    <source>
        <strain evidence="3">LEO 101</strain>
        <strain evidence="1">LEO 49</strain>
        <strain evidence="4">LEO 50</strain>
        <strain evidence="2">LEO 53</strain>
    </source>
</reference>
<dbReference type="EMBL" id="CP134853">
    <property type="protein sequence ID" value="WNL26756.1"/>
    <property type="molecule type" value="Genomic_DNA"/>
</dbReference>
<evidence type="ECO:0000313" key="3">
    <source>
        <dbReference type="EMBL" id="WNP38598.1"/>
    </source>
</evidence>
<evidence type="ECO:0000313" key="2">
    <source>
        <dbReference type="EMBL" id="WNL32448.1"/>
    </source>
</evidence>
<proteinExistence type="predicted"/>
<evidence type="ECO:0000313" key="4">
    <source>
        <dbReference type="EMBL" id="WNP40690.1"/>
    </source>
</evidence>
<dbReference type="Gene3D" id="1.10.30.50">
    <property type="match status" value="1"/>
</dbReference>
<evidence type="ECO:0000313" key="1">
    <source>
        <dbReference type="EMBL" id="WNL26756.1"/>
    </source>
</evidence>
<protein>
    <recommendedName>
        <fullName evidence="5">HNH nuclease domain-containing protein</fullName>
    </recommendedName>
</protein>
<name>A0AA96L9L0_9BACT</name>